<keyword evidence="1" id="KW-0732">Signal</keyword>
<reference evidence="3 4" key="1">
    <citation type="submission" date="2024-03" db="EMBL/GenBank/DDBJ databases">
        <title>Aquirufa genome sequencing.</title>
        <authorList>
            <person name="Pitt A."/>
            <person name="Hahn M.W."/>
        </authorList>
    </citation>
    <scope>NUCLEOTIDE SEQUENCE [LARGE SCALE GENOMIC DNA]</scope>
    <source>
        <strain evidence="3 4">PLAD-142S6K</strain>
    </source>
</reference>
<dbReference type="RefSeq" id="WP_377975498.1">
    <property type="nucleotide sequence ID" value="NZ_JBBKYA010000002.1"/>
</dbReference>
<name>A0ABW6CX55_9BACT</name>
<gene>
    <name evidence="3" type="ORF">SKC38_04595</name>
</gene>
<evidence type="ECO:0000313" key="3">
    <source>
        <dbReference type="EMBL" id="MFD3275504.1"/>
    </source>
</evidence>
<dbReference type="SUPFAM" id="SSF54427">
    <property type="entry name" value="NTF2-like"/>
    <property type="match status" value="1"/>
</dbReference>
<organism evidence="3 4">
    <name type="scientific">Aquirufa echingensis</name>
    <dbReference type="NCBI Taxonomy" id="3096516"/>
    <lineage>
        <taxon>Bacteria</taxon>
        <taxon>Pseudomonadati</taxon>
        <taxon>Bacteroidota</taxon>
        <taxon>Cytophagia</taxon>
        <taxon>Cytophagales</taxon>
        <taxon>Flectobacillaceae</taxon>
        <taxon>Aquirufa</taxon>
    </lineage>
</organism>
<evidence type="ECO:0000313" key="4">
    <source>
        <dbReference type="Proteomes" id="UP001598114"/>
    </source>
</evidence>
<sequence>MKNSILTLVLVCLSLFVFAQKPTVESLKDAELGRFKVMIAKDRAGLEAVLHNDLVYFHSGGNADNKESYIASIFSGKSSYVSIQAAEMQTRVYGKTGINTGIINLVNLSADGKETPVKLRFTDVFVFEAGRWQMVSWQSTKLAN</sequence>
<feature type="signal peptide" evidence="1">
    <location>
        <begin position="1"/>
        <end position="19"/>
    </location>
</feature>
<dbReference type="Gene3D" id="3.10.450.50">
    <property type="match status" value="1"/>
</dbReference>
<comment type="caution">
    <text evidence="3">The sequence shown here is derived from an EMBL/GenBank/DDBJ whole genome shotgun (WGS) entry which is preliminary data.</text>
</comment>
<dbReference type="InterPro" id="IPR032710">
    <property type="entry name" value="NTF2-like_dom_sf"/>
</dbReference>
<accession>A0ABW6CX55</accession>
<dbReference type="EMBL" id="JBBKYA010000002">
    <property type="protein sequence ID" value="MFD3275504.1"/>
    <property type="molecule type" value="Genomic_DNA"/>
</dbReference>
<keyword evidence="4" id="KW-1185">Reference proteome</keyword>
<dbReference type="Proteomes" id="UP001598114">
    <property type="component" value="Unassembled WGS sequence"/>
</dbReference>
<dbReference type="InterPro" id="IPR027843">
    <property type="entry name" value="DUF4440"/>
</dbReference>
<feature type="domain" description="DUF4440" evidence="2">
    <location>
        <begin position="31"/>
        <end position="134"/>
    </location>
</feature>
<proteinExistence type="predicted"/>
<evidence type="ECO:0000259" key="2">
    <source>
        <dbReference type="Pfam" id="PF14534"/>
    </source>
</evidence>
<feature type="chain" id="PRO_5045183494" evidence="1">
    <location>
        <begin position="20"/>
        <end position="144"/>
    </location>
</feature>
<dbReference type="Pfam" id="PF14534">
    <property type="entry name" value="DUF4440"/>
    <property type="match status" value="1"/>
</dbReference>
<evidence type="ECO:0000256" key="1">
    <source>
        <dbReference type="SAM" id="SignalP"/>
    </source>
</evidence>
<protein>
    <submittedName>
        <fullName evidence="3">Nuclear transport factor 2 family protein</fullName>
    </submittedName>
</protein>